<reference evidence="2 3" key="1">
    <citation type="submission" date="2023-02" db="EMBL/GenBank/DDBJ databases">
        <title>Genome sequence of Lentisphaera profundi SAORIC-696.</title>
        <authorList>
            <person name="Kim e."/>
            <person name="Cho J.-C."/>
            <person name="Choi A."/>
            <person name="Kang I."/>
        </authorList>
    </citation>
    <scope>NUCLEOTIDE SEQUENCE [LARGE SCALE GENOMIC DNA]</scope>
    <source>
        <strain evidence="2 3">SAORIC-696</strain>
    </source>
</reference>
<keyword evidence="1" id="KW-0472">Membrane</keyword>
<dbReference type="RefSeq" id="WP_274149285.1">
    <property type="nucleotide sequence ID" value="NZ_CP117811.1"/>
</dbReference>
<evidence type="ECO:0000256" key="1">
    <source>
        <dbReference type="SAM" id="Phobius"/>
    </source>
</evidence>
<keyword evidence="1" id="KW-1133">Transmembrane helix</keyword>
<keyword evidence="1" id="KW-0812">Transmembrane</keyword>
<keyword evidence="3" id="KW-1185">Reference proteome</keyword>
<evidence type="ECO:0000313" key="2">
    <source>
        <dbReference type="EMBL" id="WDE95603.1"/>
    </source>
</evidence>
<proteinExistence type="predicted"/>
<evidence type="ECO:0000313" key="3">
    <source>
        <dbReference type="Proteomes" id="UP001214250"/>
    </source>
</evidence>
<gene>
    <name evidence="2" type="ORF">PQO03_07700</name>
</gene>
<dbReference type="EMBL" id="CP117811">
    <property type="protein sequence ID" value="WDE95603.1"/>
    <property type="molecule type" value="Genomic_DNA"/>
</dbReference>
<feature type="transmembrane region" description="Helical" evidence="1">
    <location>
        <begin position="158"/>
        <end position="175"/>
    </location>
</feature>
<name>A0ABY7VQW4_9BACT</name>
<protein>
    <submittedName>
        <fullName evidence="2">Uncharacterized protein</fullName>
    </submittedName>
</protein>
<organism evidence="2 3">
    <name type="scientific">Lentisphaera profundi</name>
    <dbReference type="NCBI Taxonomy" id="1658616"/>
    <lineage>
        <taxon>Bacteria</taxon>
        <taxon>Pseudomonadati</taxon>
        <taxon>Lentisphaerota</taxon>
        <taxon>Lentisphaeria</taxon>
        <taxon>Lentisphaerales</taxon>
        <taxon>Lentisphaeraceae</taxon>
        <taxon>Lentisphaera</taxon>
    </lineage>
</organism>
<dbReference type="PROSITE" id="PS51257">
    <property type="entry name" value="PROKAR_LIPOPROTEIN"/>
    <property type="match status" value="1"/>
</dbReference>
<accession>A0ABY7VQW4</accession>
<sequence length="274" mass="30724">MRNKSLLLLISLFFVLLSCDKTKAPVQKLKAGDLEVQWQPNAAQITSTDLLEYNFTAIHPLATQIELQILENDDFELFDQSELIMAPASPSTLRTQFTMLFEPPAPGQYSSPKISIILKADGAILSQVKSSESKIVIASINAPEDFVADHQGSLKQRPPLYILLILIVLLLPFLPRKKKTIATIKLKISAKDIEACEESFAGFEELLQKTMMYNFLIHKDDLATMLSSLASDNPSQMKLKNFIDSYLSRRFSPETVIPGQLIAEFKKVFEEISS</sequence>
<dbReference type="Proteomes" id="UP001214250">
    <property type="component" value="Chromosome 1"/>
</dbReference>